<dbReference type="InterPro" id="IPR012338">
    <property type="entry name" value="Beta-lactam/transpept-like"/>
</dbReference>
<comment type="caution">
    <text evidence="4">The sequence shown here is derived from an EMBL/GenBank/DDBJ whole genome shotgun (WGS) entry which is preliminary data.</text>
</comment>
<keyword evidence="4" id="KW-0121">Carboxypeptidase</keyword>
<dbReference type="SUPFAM" id="SSF56601">
    <property type="entry name" value="beta-lactamase/transpeptidase-like"/>
    <property type="match status" value="1"/>
</dbReference>
<reference evidence="4" key="1">
    <citation type="submission" date="2021-01" db="EMBL/GenBank/DDBJ databases">
        <title>Whole genome shotgun sequence of Acrocarpospora phusangensis NBRC 108782.</title>
        <authorList>
            <person name="Komaki H."/>
            <person name="Tamura T."/>
        </authorList>
    </citation>
    <scope>NUCLEOTIDE SEQUENCE</scope>
    <source>
        <strain evidence="4">NBRC 108782</strain>
    </source>
</reference>
<dbReference type="GO" id="GO:0000270">
    <property type="term" value="P:peptidoglycan metabolic process"/>
    <property type="evidence" value="ECO:0007669"/>
    <property type="project" value="TreeGrafter"/>
</dbReference>
<proteinExistence type="inferred from homology"/>
<keyword evidence="2" id="KW-0378">Hydrolase</keyword>
<accession>A0A919UMX0</accession>
<dbReference type="NCBIfam" id="TIGR00666">
    <property type="entry name" value="PBP4"/>
    <property type="match status" value="1"/>
</dbReference>
<dbReference type="Proteomes" id="UP000640052">
    <property type="component" value="Unassembled WGS sequence"/>
</dbReference>
<evidence type="ECO:0000256" key="2">
    <source>
        <dbReference type="ARBA" id="ARBA00022801"/>
    </source>
</evidence>
<keyword evidence="3" id="KW-0472">Membrane</keyword>
<protein>
    <submittedName>
        <fullName evidence="4">D-alanyl-D-alanine carboxypeptidase</fullName>
    </submittedName>
</protein>
<organism evidence="4 5">
    <name type="scientific">Acrocarpospora phusangensis</name>
    <dbReference type="NCBI Taxonomy" id="1070424"/>
    <lineage>
        <taxon>Bacteria</taxon>
        <taxon>Bacillati</taxon>
        <taxon>Actinomycetota</taxon>
        <taxon>Actinomycetes</taxon>
        <taxon>Streptosporangiales</taxon>
        <taxon>Streptosporangiaceae</taxon>
        <taxon>Acrocarpospora</taxon>
    </lineage>
</organism>
<dbReference type="Gene3D" id="3.40.710.10">
    <property type="entry name" value="DD-peptidase/beta-lactamase superfamily"/>
    <property type="match status" value="2"/>
</dbReference>
<evidence type="ECO:0000256" key="1">
    <source>
        <dbReference type="ARBA" id="ARBA00006096"/>
    </source>
</evidence>
<dbReference type="GO" id="GO:0004185">
    <property type="term" value="F:serine-type carboxypeptidase activity"/>
    <property type="evidence" value="ECO:0007669"/>
    <property type="project" value="InterPro"/>
</dbReference>
<dbReference type="PANTHER" id="PTHR30023:SF0">
    <property type="entry name" value="PENICILLIN-SENSITIVE CARBOXYPEPTIDASE A"/>
    <property type="match status" value="1"/>
</dbReference>
<evidence type="ECO:0000313" key="4">
    <source>
        <dbReference type="EMBL" id="GIH23748.1"/>
    </source>
</evidence>
<keyword evidence="3" id="KW-0812">Transmembrane</keyword>
<dbReference type="InterPro" id="IPR000667">
    <property type="entry name" value="Peptidase_S13"/>
</dbReference>
<keyword evidence="5" id="KW-1185">Reference proteome</keyword>
<dbReference type="AlphaFoldDB" id="A0A919UMX0"/>
<sequence length="462" mass="47215">MVRRERWVVLLTLGLLQAFAIAVGVYLIAHGTEQLPVPTAAPEPTPTPIVTAGPVLVGAADEGPLPAKGTLSALLGDALGDPAVGGKMAGAVLDTETGETLFDSSASTALTPASTTKVVTGVAALASVGADTRLATRVVRTGGTSIALIGGGDPTLAGPKADPKKRIYPRPATLATLAARTAKALRASGTKSVSLRYDASLFDGPKTAPGWKPTYVPEGSAAPVTALAIDEGRVSPEMDARSADPPLATATAFAALLEKAGIKVNDNIRPGTAKPGSPELARVESAPVYQLVERMLTLSDNDLAEALARQVAISERLPHTFAGQAQAVHQVLARLGADQGVEVHDGSGLSTSNRITPAALAKLIALAASPKHPELRTLLSGLPVAGYTGTLHDRYDQSDSRAGAGLVRAKTGTLNGVNTLTGLVYTGDGRLLSFAFMANDVANPARTIEALDKLATIVSRAA</sequence>
<dbReference type="GO" id="GO:0006508">
    <property type="term" value="P:proteolysis"/>
    <property type="evidence" value="ECO:0007669"/>
    <property type="project" value="InterPro"/>
</dbReference>
<feature type="transmembrane region" description="Helical" evidence="3">
    <location>
        <begin position="7"/>
        <end position="29"/>
    </location>
</feature>
<dbReference type="PANTHER" id="PTHR30023">
    <property type="entry name" value="D-ALANYL-D-ALANINE CARBOXYPEPTIDASE"/>
    <property type="match status" value="1"/>
</dbReference>
<dbReference type="EMBL" id="BOOA01000012">
    <property type="protein sequence ID" value="GIH23748.1"/>
    <property type="molecule type" value="Genomic_DNA"/>
</dbReference>
<comment type="similarity">
    <text evidence="1">Belongs to the peptidase S13 family.</text>
</comment>
<evidence type="ECO:0000313" key="5">
    <source>
        <dbReference type="Proteomes" id="UP000640052"/>
    </source>
</evidence>
<name>A0A919UMX0_9ACTN</name>
<dbReference type="PRINTS" id="PR00922">
    <property type="entry name" value="DADACBPTASE3"/>
</dbReference>
<dbReference type="Pfam" id="PF02113">
    <property type="entry name" value="Peptidase_S13"/>
    <property type="match status" value="2"/>
</dbReference>
<keyword evidence="4" id="KW-0645">Protease</keyword>
<gene>
    <name evidence="4" type="ORF">Aph01nite_20580</name>
</gene>
<keyword evidence="3" id="KW-1133">Transmembrane helix</keyword>
<evidence type="ECO:0000256" key="3">
    <source>
        <dbReference type="SAM" id="Phobius"/>
    </source>
</evidence>